<keyword evidence="4" id="KW-1185">Reference proteome</keyword>
<evidence type="ECO:0000256" key="2">
    <source>
        <dbReference type="SAM" id="SignalP"/>
    </source>
</evidence>
<dbReference type="EMBL" id="JAFHKP010000024">
    <property type="protein sequence ID" value="KAG5478132.1"/>
    <property type="molecule type" value="Genomic_DNA"/>
</dbReference>
<proteinExistence type="predicted"/>
<organism evidence="3 4">
    <name type="scientific">Leishmania enriettii</name>
    <dbReference type="NCBI Taxonomy" id="5663"/>
    <lineage>
        <taxon>Eukaryota</taxon>
        <taxon>Discoba</taxon>
        <taxon>Euglenozoa</taxon>
        <taxon>Kinetoplastea</taxon>
        <taxon>Metakinetoplastina</taxon>
        <taxon>Trypanosomatida</taxon>
        <taxon>Trypanosomatidae</taxon>
        <taxon>Leishmaniinae</taxon>
        <taxon>Leishmania</taxon>
    </lineage>
</organism>
<dbReference type="KEGG" id="lenr:94172052"/>
<dbReference type="GeneID" id="94172052"/>
<evidence type="ECO:0000256" key="1">
    <source>
        <dbReference type="SAM" id="MobiDB-lite"/>
    </source>
</evidence>
<evidence type="ECO:0000313" key="4">
    <source>
        <dbReference type="Proteomes" id="UP000674179"/>
    </source>
</evidence>
<name>A0A836KM58_LEIEN</name>
<feature type="signal peptide" evidence="2">
    <location>
        <begin position="1"/>
        <end position="18"/>
    </location>
</feature>
<comment type="caution">
    <text evidence="3">The sequence shown here is derived from an EMBL/GenBank/DDBJ whole genome shotgun (WGS) entry which is preliminary data.</text>
</comment>
<keyword evidence="2" id="KW-0732">Signal</keyword>
<dbReference type="RefSeq" id="XP_067692597.1">
    <property type="nucleotide sequence ID" value="XM_067836542.1"/>
</dbReference>
<protein>
    <submittedName>
        <fullName evidence="3">Uncharacterized protein</fullName>
    </submittedName>
</protein>
<feature type="chain" id="PRO_5032456594" evidence="2">
    <location>
        <begin position="19"/>
        <end position="167"/>
    </location>
</feature>
<evidence type="ECO:0000313" key="3">
    <source>
        <dbReference type="EMBL" id="KAG5478132.1"/>
    </source>
</evidence>
<dbReference type="OrthoDB" id="263864at2759"/>
<feature type="compositionally biased region" description="Low complexity" evidence="1">
    <location>
        <begin position="150"/>
        <end position="167"/>
    </location>
</feature>
<feature type="compositionally biased region" description="Basic and acidic residues" evidence="1">
    <location>
        <begin position="127"/>
        <end position="149"/>
    </location>
</feature>
<reference evidence="3 4" key="1">
    <citation type="submission" date="2021-02" db="EMBL/GenBank/DDBJ databases">
        <title>Leishmania (Mundinia) enrietti genome sequencing and assembly.</title>
        <authorList>
            <person name="Almutairi H."/>
            <person name="Gatherer D."/>
        </authorList>
    </citation>
    <scope>NUCLEOTIDE SEQUENCE [LARGE SCALE GENOMIC DNA]</scope>
    <source>
        <strain evidence="3">CUR178</strain>
    </source>
</reference>
<dbReference type="AlphaFoldDB" id="A0A836KM58"/>
<dbReference type="Proteomes" id="UP000674179">
    <property type="component" value="Chromosome 24"/>
</dbReference>
<gene>
    <name evidence="3" type="ORF">CUR178_04844</name>
</gene>
<accession>A0A836KM58</accession>
<sequence>MRALCLRSLACVPPGVAARCYGGQGSARPPAVGRYSRGGGPLYQDQRNAPTEPQIVARLIKCFPCTKTFVPISKWAAVLPDDLREILVLYGGLGAFASAQSNFFMIRKENGVTVASLSAMGTELAMEHERKEKQEQKRAEKFNQRRDNFAPRGRGFPPARGGLPRKQ</sequence>
<feature type="region of interest" description="Disordered" evidence="1">
    <location>
        <begin position="127"/>
        <end position="167"/>
    </location>
</feature>